<evidence type="ECO:0000256" key="6">
    <source>
        <dbReference type="RuleBase" id="RU371123"/>
    </source>
</evidence>
<dbReference type="Proteomes" id="UP000076632">
    <property type="component" value="Unassembled WGS sequence"/>
</dbReference>
<evidence type="ECO:0000313" key="10">
    <source>
        <dbReference type="Proteomes" id="UP000076632"/>
    </source>
</evidence>
<feature type="compositionally biased region" description="Basic and acidic residues" evidence="7">
    <location>
        <begin position="220"/>
        <end position="230"/>
    </location>
</feature>
<evidence type="ECO:0000256" key="1">
    <source>
        <dbReference type="ARBA" id="ARBA00001974"/>
    </source>
</evidence>
<dbReference type="PANTHER" id="PTHR12645">
    <property type="entry name" value="ALR/ERV"/>
    <property type="match status" value="1"/>
</dbReference>
<feature type="region of interest" description="Disordered" evidence="7">
    <location>
        <begin position="177"/>
        <end position="230"/>
    </location>
</feature>
<dbReference type="GO" id="GO:0005739">
    <property type="term" value="C:mitochondrion"/>
    <property type="evidence" value="ECO:0007669"/>
    <property type="project" value="TreeGrafter"/>
</dbReference>
<keyword evidence="4 6" id="KW-0560">Oxidoreductase</keyword>
<dbReference type="InterPro" id="IPR039799">
    <property type="entry name" value="ALR/ERV"/>
</dbReference>
<evidence type="ECO:0000256" key="7">
    <source>
        <dbReference type="SAM" id="MobiDB-lite"/>
    </source>
</evidence>
<reference evidence="9 10" key="1">
    <citation type="journal article" date="2016" name="Fungal Biol.">
        <title>The genome of Xylona heveae provides a window into fungal endophytism.</title>
        <authorList>
            <person name="Gazis R."/>
            <person name="Kuo A."/>
            <person name="Riley R."/>
            <person name="LaButti K."/>
            <person name="Lipzen A."/>
            <person name="Lin J."/>
            <person name="Amirebrahimi M."/>
            <person name="Hesse C.N."/>
            <person name="Spatafora J.W."/>
            <person name="Henrissat B."/>
            <person name="Hainaut M."/>
            <person name="Grigoriev I.V."/>
            <person name="Hibbett D.S."/>
        </authorList>
    </citation>
    <scope>NUCLEOTIDE SEQUENCE [LARGE SCALE GENOMIC DNA]</scope>
    <source>
        <strain evidence="9 10">TC161</strain>
    </source>
</reference>
<dbReference type="PROSITE" id="PS51324">
    <property type="entry name" value="ERV_ALR"/>
    <property type="match status" value="1"/>
</dbReference>
<dbReference type="EMBL" id="KV407454">
    <property type="protein sequence ID" value="KZF26813.1"/>
    <property type="molecule type" value="Genomic_DNA"/>
</dbReference>
<dbReference type="RefSeq" id="XP_018192368.1">
    <property type="nucleotide sequence ID" value="XM_018331662.1"/>
</dbReference>
<dbReference type="STRING" id="1328760.A0A165JZ60"/>
<dbReference type="GO" id="GO:0005789">
    <property type="term" value="C:endoplasmic reticulum membrane"/>
    <property type="evidence" value="ECO:0007669"/>
    <property type="project" value="EnsemblFungi"/>
</dbReference>
<evidence type="ECO:0000256" key="5">
    <source>
        <dbReference type="ARBA" id="ARBA00023157"/>
    </source>
</evidence>
<feature type="compositionally biased region" description="Basic and acidic residues" evidence="7">
    <location>
        <begin position="192"/>
        <end position="212"/>
    </location>
</feature>
<dbReference type="Pfam" id="PF04777">
    <property type="entry name" value="Evr1_Alr"/>
    <property type="match status" value="1"/>
</dbReference>
<proteinExistence type="predicted"/>
<evidence type="ECO:0000259" key="8">
    <source>
        <dbReference type="PROSITE" id="PS51324"/>
    </source>
</evidence>
<dbReference type="InterPro" id="IPR036774">
    <property type="entry name" value="ERV/ALR_sulphydryl_oxid_sf"/>
</dbReference>
<dbReference type="InParanoid" id="A0A165JZ60"/>
<feature type="domain" description="ERV/ALR sulfhydryl oxidase" evidence="8">
    <location>
        <begin position="67"/>
        <end position="167"/>
    </location>
</feature>
<protein>
    <recommendedName>
        <fullName evidence="6">Sulfhydryl oxidase</fullName>
        <ecNumber evidence="6">1.8.3.2</ecNumber>
    </recommendedName>
</protein>
<dbReference type="InterPro" id="IPR017905">
    <property type="entry name" value="ERV/ALR_sulphydryl_oxidase"/>
</dbReference>
<dbReference type="SUPFAM" id="SSF69000">
    <property type="entry name" value="FAD-dependent thiol oxidase"/>
    <property type="match status" value="1"/>
</dbReference>
<dbReference type="PANTHER" id="PTHR12645:SF1">
    <property type="entry name" value="FAD-LINKED SULFHYDRYL OXIDASE ERV2"/>
    <property type="match status" value="1"/>
</dbReference>
<evidence type="ECO:0000256" key="2">
    <source>
        <dbReference type="ARBA" id="ARBA00022630"/>
    </source>
</evidence>
<evidence type="ECO:0000313" key="9">
    <source>
        <dbReference type="EMBL" id="KZF26813.1"/>
    </source>
</evidence>
<dbReference type="GeneID" id="28896799"/>
<evidence type="ECO:0000256" key="3">
    <source>
        <dbReference type="ARBA" id="ARBA00022827"/>
    </source>
</evidence>
<dbReference type="GO" id="GO:0050660">
    <property type="term" value="F:flavin adenine dinucleotide binding"/>
    <property type="evidence" value="ECO:0007669"/>
    <property type="project" value="TreeGrafter"/>
</dbReference>
<dbReference type="EC" id="1.8.3.2" evidence="6"/>
<keyword evidence="2 6" id="KW-0285">Flavoprotein</keyword>
<dbReference type="OrthoDB" id="59470at2759"/>
<name>A0A165JZ60_XYLHT</name>
<evidence type="ECO:0000256" key="4">
    <source>
        <dbReference type="ARBA" id="ARBA00023002"/>
    </source>
</evidence>
<dbReference type="GO" id="GO:0060904">
    <property type="term" value="P:regulation of protein folding in endoplasmic reticulum"/>
    <property type="evidence" value="ECO:0007669"/>
    <property type="project" value="EnsemblFungi"/>
</dbReference>
<sequence>MIAGTSRRFILVLVTIVGFLTLSLVFKFQNQPQQLTRTGNVGKLTATDHVVEPSSLTGDAIMPFLGNETVKAELGRASWKLFHTIFARFPEKPTPDESAALEAYIRLFARLYPCGECARHFRKLLEQFPPQTSSRNSAAAWGCSVHNEVNKRLKKELFDCSNLGDFYDCGCGEDEEGEGKPADKSGTGNLEKSTDHKSDLKGTPEKEADLEYNKSATPLHLEKEGLTPGG</sequence>
<organism evidence="9 10">
    <name type="scientific">Xylona heveae (strain CBS 132557 / TC161)</name>
    <dbReference type="NCBI Taxonomy" id="1328760"/>
    <lineage>
        <taxon>Eukaryota</taxon>
        <taxon>Fungi</taxon>
        <taxon>Dikarya</taxon>
        <taxon>Ascomycota</taxon>
        <taxon>Pezizomycotina</taxon>
        <taxon>Xylonomycetes</taxon>
        <taxon>Xylonales</taxon>
        <taxon>Xylonaceae</taxon>
        <taxon>Xylona</taxon>
    </lineage>
</organism>
<dbReference type="FunCoup" id="A0A165JZ60">
    <property type="interactions" value="17"/>
</dbReference>
<dbReference type="AlphaFoldDB" id="A0A165JZ60"/>
<accession>A0A165JZ60</accession>
<keyword evidence="5" id="KW-1015">Disulfide bond</keyword>
<dbReference type="FunFam" id="1.20.120.310:FF:000002">
    <property type="entry name" value="Sulfhydryl oxidase"/>
    <property type="match status" value="1"/>
</dbReference>
<gene>
    <name evidence="9" type="ORF">L228DRAFT_243336</name>
</gene>
<comment type="catalytic activity">
    <reaction evidence="6">
        <text>2 R'C(R)SH + O2 = R'C(R)S-S(R)CR' + H2O2</text>
        <dbReference type="Rhea" id="RHEA:17357"/>
        <dbReference type="ChEBI" id="CHEBI:15379"/>
        <dbReference type="ChEBI" id="CHEBI:16240"/>
        <dbReference type="ChEBI" id="CHEBI:16520"/>
        <dbReference type="ChEBI" id="CHEBI:17412"/>
        <dbReference type="EC" id="1.8.3.2"/>
    </reaction>
</comment>
<dbReference type="OMA" id="MARKPHF"/>
<dbReference type="GO" id="GO:0016971">
    <property type="term" value="F:flavin-dependent sulfhydryl oxidase activity"/>
    <property type="evidence" value="ECO:0007669"/>
    <property type="project" value="EnsemblFungi"/>
</dbReference>
<dbReference type="Gene3D" id="1.20.120.310">
    <property type="entry name" value="ERV/ALR sulfhydryl oxidase domain"/>
    <property type="match status" value="1"/>
</dbReference>
<comment type="cofactor">
    <cofactor evidence="1 6">
        <name>FAD</name>
        <dbReference type="ChEBI" id="CHEBI:57692"/>
    </cofactor>
</comment>
<keyword evidence="10" id="KW-1185">Reference proteome</keyword>
<keyword evidence="3 6" id="KW-0274">FAD</keyword>